<organism evidence="2">
    <name type="scientific">Arundo donax</name>
    <name type="common">Giant reed</name>
    <name type="synonym">Donax arundinaceus</name>
    <dbReference type="NCBI Taxonomy" id="35708"/>
    <lineage>
        <taxon>Eukaryota</taxon>
        <taxon>Viridiplantae</taxon>
        <taxon>Streptophyta</taxon>
        <taxon>Embryophyta</taxon>
        <taxon>Tracheophyta</taxon>
        <taxon>Spermatophyta</taxon>
        <taxon>Magnoliopsida</taxon>
        <taxon>Liliopsida</taxon>
        <taxon>Poales</taxon>
        <taxon>Poaceae</taxon>
        <taxon>PACMAD clade</taxon>
        <taxon>Arundinoideae</taxon>
        <taxon>Arundineae</taxon>
        <taxon>Arundo</taxon>
    </lineage>
</organism>
<feature type="compositionally biased region" description="Basic and acidic residues" evidence="1">
    <location>
        <begin position="8"/>
        <end position="20"/>
    </location>
</feature>
<reference evidence="2" key="1">
    <citation type="submission" date="2014-09" db="EMBL/GenBank/DDBJ databases">
        <authorList>
            <person name="Magalhaes I.L.F."/>
            <person name="Oliveira U."/>
            <person name="Santos F.R."/>
            <person name="Vidigal T.H.D.A."/>
            <person name="Brescovit A.D."/>
            <person name="Santos A.J."/>
        </authorList>
    </citation>
    <scope>NUCLEOTIDE SEQUENCE</scope>
    <source>
        <tissue evidence="2">Shoot tissue taken approximately 20 cm above the soil surface</tissue>
    </source>
</reference>
<evidence type="ECO:0000256" key="1">
    <source>
        <dbReference type="SAM" id="MobiDB-lite"/>
    </source>
</evidence>
<protein>
    <submittedName>
        <fullName evidence="2">Uncharacterized protein</fullName>
    </submittedName>
</protein>
<accession>A0A0A9EKM0</accession>
<evidence type="ECO:0000313" key="2">
    <source>
        <dbReference type="EMBL" id="JAD99548.1"/>
    </source>
</evidence>
<reference evidence="2" key="2">
    <citation type="journal article" date="2015" name="Data Brief">
        <title>Shoot transcriptome of the giant reed, Arundo donax.</title>
        <authorList>
            <person name="Barrero R.A."/>
            <person name="Guerrero F.D."/>
            <person name="Moolhuijzen P."/>
            <person name="Goolsby J.A."/>
            <person name="Tidwell J."/>
            <person name="Bellgard S.E."/>
            <person name="Bellgard M.I."/>
        </authorList>
    </citation>
    <scope>NUCLEOTIDE SEQUENCE</scope>
    <source>
        <tissue evidence="2">Shoot tissue taken approximately 20 cm above the soil surface</tissue>
    </source>
</reference>
<dbReference type="AlphaFoldDB" id="A0A0A9EKM0"/>
<name>A0A0A9EKM0_ARUDO</name>
<sequence>MQRKKGNNHKERNNEERSGTEDVMWSHFRINHKK</sequence>
<feature type="region of interest" description="Disordered" evidence="1">
    <location>
        <begin position="1"/>
        <end position="34"/>
    </location>
</feature>
<proteinExistence type="predicted"/>
<dbReference type="EMBL" id="GBRH01198347">
    <property type="protein sequence ID" value="JAD99548.1"/>
    <property type="molecule type" value="Transcribed_RNA"/>
</dbReference>